<dbReference type="Proteomes" id="UP000003676">
    <property type="component" value="Unassembled WGS sequence"/>
</dbReference>
<dbReference type="EMBL" id="ABXU01000029">
    <property type="protein sequence ID" value="EEB33863.1"/>
    <property type="molecule type" value="Genomic_DNA"/>
</dbReference>
<dbReference type="Pfam" id="PF13481">
    <property type="entry name" value="AAA_25"/>
    <property type="match status" value="1"/>
</dbReference>
<protein>
    <recommendedName>
        <fullName evidence="3">AAA+ ATPase domain-containing protein</fullName>
    </recommendedName>
</protein>
<dbReference type="HOGENOM" id="CLU_616398_0_0_7"/>
<dbReference type="eggNOG" id="COG0467">
    <property type="taxonomic scope" value="Bacteria"/>
</dbReference>
<organism evidence="1 2">
    <name type="scientific">Desulfovibrio piger ATCC 29098</name>
    <dbReference type="NCBI Taxonomy" id="411464"/>
    <lineage>
        <taxon>Bacteria</taxon>
        <taxon>Pseudomonadati</taxon>
        <taxon>Thermodesulfobacteriota</taxon>
        <taxon>Desulfovibrionia</taxon>
        <taxon>Desulfovibrionales</taxon>
        <taxon>Desulfovibrionaceae</taxon>
        <taxon>Desulfovibrio</taxon>
    </lineage>
</organism>
<evidence type="ECO:0000313" key="2">
    <source>
        <dbReference type="Proteomes" id="UP000003676"/>
    </source>
</evidence>
<dbReference type="Gene3D" id="3.40.50.300">
    <property type="entry name" value="P-loop containing nucleotide triphosphate hydrolases"/>
    <property type="match status" value="1"/>
</dbReference>
<reference evidence="1 2" key="2">
    <citation type="submission" date="2008-10" db="EMBL/GenBank/DDBJ databases">
        <authorList>
            <person name="Fulton L."/>
            <person name="Clifton S."/>
            <person name="Fulton B."/>
            <person name="Xu J."/>
            <person name="Minx P."/>
            <person name="Pepin K.H."/>
            <person name="Johnson M."/>
            <person name="Bhonagiri V."/>
            <person name="Nash W.E."/>
            <person name="Mardis E.R."/>
            <person name="Wilson R.K."/>
        </authorList>
    </citation>
    <scope>NUCLEOTIDE SEQUENCE [LARGE SCALE GENOMIC DNA]</scope>
    <source>
        <strain evidence="1 2">ATCC 29098</strain>
    </source>
</reference>
<dbReference type="InterPro" id="IPR027417">
    <property type="entry name" value="P-loop_NTPase"/>
</dbReference>
<evidence type="ECO:0008006" key="3">
    <source>
        <dbReference type="Google" id="ProtNLM"/>
    </source>
</evidence>
<name>B6WSV1_9BACT</name>
<reference evidence="1 2" key="1">
    <citation type="submission" date="2008-10" db="EMBL/GenBank/DDBJ databases">
        <title>Draft genome sequence of Desulvovibrio piger (ATCC 29098).</title>
        <authorList>
            <person name="Sudarsanam P."/>
            <person name="Ley R."/>
            <person name="Guruge J."/>
            <person name="Turnbaugh P.J."/>
            <person name="Mahowald M."/>
            <person name="Liep D."/>
            <person name="Gordon J."/>
        </authorList>
    </citation>
    <scope>NUCLEOTIDE SEQUENCE [LARGE SCALE GENOMIC DNA]</scope>
    <source>
        <strain evidence="1 2">ATCC 29098</strain>
    </source>
</reference>
<evidence type="ECO:0000313" key="1">
    <source>
        <dbReference type="EMBL" id="EEB33863.1"/>
    </source>
</evidence>
<dbReference type="Gene3D" id="1.10.10.10">
    <property type="entry name" value="Winged helix-like DNA-binding domain superfamily/Winged helix DNA-binding domain"/>
    <property type="match status" value="1"/>
</dbReference>
<accession>B6WSV1</accession>
<dbReference type="InterPro" id="IPR036388">
    <property type="entry name" value="WH-like_DNA-bd_sf"/>
</dbReference>
<proteinExistence type="predicted"/>
<comment type="caution">
    <text evidence="1">The sequence shown here is derived from an EMBL/GenBank/DDBJ whole genome shotgun (WGS) entry which is preliminary data.</text>
</comment>
<sequence>MKNIIKVLEDSTYLYIYPWLITELPYSREDFHSNSIMYARAEKNDYFSNLEDPALLLKKIEREALSVDEYKKWRKAITTPEVAPGGASGELCLASMSEIMATRQMMPKQPLSWERLFSQSSYVMLWGPTNSYKSHVTAKIACGLAGGHEVFGLSTMGKHRVAYYDGENDEEALCEIIARVGENSSLENLLFQKAHMNLLKNKEKIFEDLRRQNVDIVIIDNVSSLIPEATHGGTGFYTDFAEELKKLGIAMLLVHHANKTGQARGDNTLENLCKTIFYVKTVGEGDLENVDDCFSNPVRQALQKGNAVVQLSVKKWKQGAWHPTLMLEHDENTQRFELLAGTWEKRAPGHFEQPINPDTESTPNSREQVVKTQQEMGKDASLSPDANKVLKAVEEGISVSRQEIEDVTGLSKSKTIQCLSKLVSEKRLAKCGQGKGTYYTPITR</sequence>
<dbReference type="SUPFAM" id="SSF52540">
    <property type="entry name" value="P-loop containing nucleoside triphosphate hydrolases"/>
    <property type="match status" value="1"/>
</dbReference>
<dbReference type="AlphaFoldDB" id="B6WSV1"/>
<gene>
    <name evidence="1" type="ORF">DESPIG_01153</name>
</gene>